<evidence type="ECO:0000256" key="5">
    <source>
        <dbReference type="ARBA" id="ARBA00023210"/>
    </source>
</evidence>
<protein>
    <submittedName>
        <fullName evidence="7">SsgA family sporulation/cell division regulator</fullName>
    </submittedName>
</protein>
<dbReference type="Pfam" id="PF04686">
    <property type="entry name" value="SsgA"/>
    <property type="match status" value="1"/>
</dbReference>
<keyword evidence="3" id="KW-0132">Cell division</keyword>
<keyword evidence="8" id="KW-1185">Reference proteome</keyword>
<evidence type="ECO:0000256" key="6">
    <source>
        <dbReference type="ARBA" id="ARBA00023306"/>
    </source>
</evidence>
<evidence type="ECO:0000256" key="4">
    <source>
        <dbReference type="ARBA" id="ARBA00022969"/>
    </source>
</evidence>
<accession>A0ABW1F9E9</accession>
<name>A0ABW1F9E9_9ACTN</name>
<dbReference type="EMBL" id="JBHSOD010000101">
    <property type="protein sequence ID" value="MFC5890891.1"/>
    <property type="molecule type" value="Genomic_DNA"/>
</dbReference>
<comment type="caution">
    <text evidence="7">The sequence shown here is derived from an EMBL/GenBank/DDBJ whole genome shotgun (WGS) entry which is preliminary data.</text>
</comment>
<comment type="similarity">
    <text evidence="2">Belongs to the SsgA family.</text>
</comment>
<proteinExistence type="inferred from homology"/>
<dbReference type="RefSeq" id="WP_313762777.1">
    <property type="nucleotide sequence ID" value="NZ_BAAAVH010000059.1"/>
</dbReference>
<comment type="subcellular location">
    <subcellularLocation>
        <location evidence="1">Cell septum</location>
    </subcellularLocation>
</comment>
<organism evidence="7 8">
    <name type="scientific">Kitasatospora aburaviensis</name>
    <dbReference type="NCBI Taxonomy" id="67265"/>
    <lineage>
        <taxon>Bacteria</taxon>
        <taxon>Bacillati</taxon>
        <taxon>Actinomycetota</taxon>
        <taxon>Actinomycetes</taxon>
        <taxon>Kitasatosporales</taxon>
        <taxon>Streptomycetaceae</taxon>
        <taxon>Kitasatospora</taxon>
    </lineage>
</organism>
<gene>
    <name evidence="7" type="ORF">ACFP0N_38665</name>
</gene>
<dbReference type="Gene3D" id="2.30.31.20">
    <property type="entry name" value="Sporulation-specific cell division protein SsgB"/>
    <property type="match status" value="1"/>
</dbReference>
<evidence type="ECO:0000313" key="7">
    <source>
        <dbReference type="EMBL" id="MFC5890891.1"/>
    </source>
</evidence>
<dbReference type="Proteomes" id="UP001596067">
    <property type="component" value="Unassembled WGS sequence"/>
</dbReference>
<reference evidence="8" key="1">
    <citation type="journal article" date="2019" name="Int. J. Syst. Evol. Microbiol.">
        <title>The Global Catalogue of Microorganisms (GCM) 10K type strain sequencing project: providing services to taxonomists for standard genome sequencing and annotation.</title>
        <authorList>
            <consortium name="The Broad Institute Genomics Platform"/>
            <consortium name="The Broad Institute Genome Sequencing Center for Infectious Disease"/>
            <person name="Wu L."/>
            <person name="Ma J."/>
        </authorList>
    </citation>
    <scope>NUCLEOTIDE SEQUENCE [LARGE SCALE GENOMIC DNA]</scope>
    <source>
        <strain evidence="8">CGMCC 4.1469</strain>
    </source>
</reference>
<dbReference type="InterPro" id="IPR038658">
    <property type="entry name" value="SsgB_sf"/>
</dbReference>
<sequence>MTDREIPQVPPQRSGAAAAAMDLDLRTVVCPGLSVLVRARLRYHQAEPYAVYLDSHVDRDEPITWMFARELLAAGLDGWAGVGDVSVHPGVGSEAGTVFIALGGDESTVVLCARLTEVRTFLGHTECVVPYGREREYVDLDVLLRRLLEPGPPGA</sequence>
<evidence type="ECO:0000256" key="3">
    <source>
        <dbReference type="ARBA" id="ARBA00022618"/>
    </source>
</evidence>
<evidence type="ECO:0000313" key="8">
    <source>
        <dbReference type="Proteomes" id="UP001596067"/>
    </source>
</evidence>
<keyword evidence="6" id="KW-0131">Cell cycle</keyword>
<evidence type="ECO:0000256" key="2">
    <source>
        <dbReference type="ARBA" id="ARBA00009323"/>
    </source>
</evidence>
<keyword evidence="5" id="KW-0717">Septation</keyword>
<keyword evidence="4" id="KW-0749">Sporulation</keyword>
<dbReference type="InterPro" id="IPR006776">
    <property type="entry name" value="SsgB"/>
</dbReference>
<evidence type="ECO:0000256" key="1">
    <source>
        <dbReference type="ARBA" id="ARBA00004431"/>
    </source>
</evidence>